<proteinExistence type="inferred from homology"/>
<comment type="similarity">
    <text evidence="1">Belongs to the protein kinase superfamily. STE Ser/Thr protein kinase family. MAP kinase kinase kinase subfamily.</text>
</comment>
<dbReference type="PANTHER" id="PTHR48016:SF32">
    <property type="entry name" value="MITOGEN-ACTIVATED PROTEIN KINASE KINASE KINASE 4"/>
    <property type="match status" value="1"/>
</dbReference>
<reference evidence="9" key="1">
    <citation type="submission" date="2021-02" db="EMBL/GenBank/DDBJ databases">
        <authorList>
            <person name="Nowell W R."/>
        </authorList>
    </citation>
    <scope>NUCLEOTIDE SEQUENCE</scope>
</reference>
<feature type="compositionally biased region" description="Basic and acidic residues" evidence="7">
    <location>
        <begin position="393"/>
        <end position="402"/>
    </location>
</feature>
<keyword evidence="2" id="KW-0723">Serine/threonine-protein kinase</keyword>
<protein>
    <recommendedName>
        <fullName evidence="8">Protein kinase domain-containing protein</fullName>
    </recommendedName>
</protein>
<feature type="region of interest" description="Disordered" evidence="7">
    <location>
        <begin position="1361"/>
        <end position="1386"/>
    </location>
</feature>
<dbReference type="Proteomes" id="UP000681722">
    <property type="component" value="Unassembled WGS sequence"/>
</dbReference>
<evidence type="ECO:0000259" key="8">
    <source>
        <dbReference type="PROSITE" id="PS50011"/>
    </source>
</evidence>
<dbReference type="SUPFAM" id="SSF56112">
    <property type="entry name" value="Protein kinase-like (PK-like)"/>
    <property type="match status" value="1"/>
</dbReference>
<keyword evidence="6" id="KW-0067">ATP-binding</keyword>
<dbReference type="InterPro" id="IPR000719">
    <property type="entry name" value="Prot_kinase_dom"/>
</dbReference>
<dbReference type="GO" id="GO:0004674">
    <property type="term" value="F:protein serine/threonine kinase activity"/>
    <property type="evidence" value="ECO:0007669"/>
    <property type="project" value="UniProtKB-KW"/>
</dbReference>
<evidence type="ECO:0000256" key="7">
    <source>
        <dbReference type="SAM" id="MobiDB-lite"/>
    </source>
</evidence>
<dbReference type="InterPro" id="IPR050538">
    <property type="entry name" value="MAP_kinase_kinase_kinase"/>
</dbReference>
<feature type="region of interest" description="Disordered" evidence="7">
    <location>
        <begin position="1"/>
        <end position="23"/>
    </location>
</feature>
<keyword evidence="11" id="KW-1185">Reference proteome</keyword>
<dbReference type="InterPro" id="IPR020635">
    <property type="entry name" value="Tyr_kinase_cat_dom"/>
</dbReference>
<accession>A0A813P479</accession>
<feature type="region of interest" description="Disordered" evidence="7">
    <location>
        <begin position="393"/>
        <end position="414"/>
    </location>
</feature>
<feature type="region of interest" description="Disordered" evidence="7">
    <location>
        <begin position="79"/>
        <end position="155"/>
    </location>
</feature>
<dbReference type="EMBL" id="CAJNOQ010000054">
    <property type="protein sequence ID" value="CAF0747969.1"/>
    <property type="molecule type" value="Genomic_DNA"/>
</dbReference>
<dbReference type="EMBL" id="CAJOBC010000054">
    <property type="protein sequence ID" value="CAF3527047.1"/>
    <property type="molecule type" value="Genomic_DNA"/>
</dbReference>
<dbReference type="SMART" id="SM00219">
    <property type="entry name" value="TyrKc"/>
    <property type="match status" value="1"/>
</dbReference>
<evidence type="ECO:0000256" key="3">
    <source>
        <dbReference type="ARBA" id="ARBA00022679"/>
    </source>
</evidence>
<organism evidence="9 11">
    <name type="scientific">Didymodactylos carnosus</name>
    <dbReference type="NCBI Taxonomy" id="1234261"/>
    <lineage>
        <taxon>Eukaryota</taxon>
        <taxon>Metazoa</taxon>
        <taxon>Spiralia</taxon>
        <taxon>Gnathifera</taxon>
        <taxon>Rotifera</taxon>
        <taxon>Eurotatoria</taxon>
        <taxon>Bdelloidea</taxon>
        <taxon>Philodinida</taxon>
        <taxon>Philodinidae</taxon>
        <taxon>Didymodactylos</taxon>
    </lineage>
</organism>
<evidence type="ECO:0000256" key="6">
    <source>
        <dbReference type="ARBA" id="ARBA00022840"/>
    </source>
</evidence>
<keyword evidence="4" id="KW-0547">Nucleotide-binding</keyword>
<feature type="compositionally biased region" description="Polar residues" evidence="7">
    <location>
        <begin position="86"/>
        <end position="105"/>
    </location>
</feature>
<feature type="region of interest" description="Disordered" evidence="7">
    <location>
        <begin position="1543"/>
        <end position="1562"/>
    </location>
</feature>
<keyword evidence="5" id="KW-0418">Kinase</keyword>
<dbReference type="InterPro" id="IPR011009">
    <property type="entry name" value="Kinase-like_dom_sf"/>
</dbReference>
<comment type="caution">
    <text evidence="9">The sequence shown here is derived from an EMBL/GenBank/DDBJ whole genome shotgun (WGS) entry which is preliminary data.</text>
</comment>
<dbReference type="GO" id="GO:0005524">
    <property type="term" value="F:ATP binding"/>
    <property type="evidence" value="ECO:0007669"/>
    <property type="project" value="UniProtKB-KW"/>
</dbReference>
<gene>
    <name evidence="9" type="ORF">GPM918_LOCUS656</name>
    <name evidence="10" type="ORF">SRO942_LOCUS657</name>
</gene>
<evidence type="ECO:0000256" key="5">
    <source>
        <dbReference type="ARBA" id="ARBA00022777"/>
    </source>
</evidence>
<evidence type="ECO:0000256" key="4">
    <source>
        <dbReference type="ARBA" id="ARBA00022741"/>
    </source>
</evidence>
<dbReference type="PANTHER" id="PTHR48016">
    <property type="entry name" value="MAP KINASE KINASE KINASE SSK2-RELATED-RELATED"/>
    <property type="match status" value="1"/>
</dbReference>
<evidence type="ECO:0000256" key="2">
    <source>
        <dbReference type="ARBA" id="ARBA00022527"/>
    </source>
</evidence>
<name>A0A813P479_9BILA</name>
<dbReference type="PROSITE" id="PS00109">
    <property type="entry name" value="PROTEIN_KINASE_TYR"/>
    <property type="match status" value="1"/>
</dbReference>
<dbReference type="InterPro" id="IPR008266">
    <property type="entry name" value="Tyr_kinase_AS"/>
</dbReference>
<dbReference type="PROSITE" id="PS50011">
    <property type="entry name" value="PROTEIN_KINASE_DOM"/>
    <property type="match status" value="1"/>
</dbReference>
<dbReference type="GO" id="GO:0035556">
    <property type="term" value="P:intracellular signal transduction"/>
    <property type="evidence" value="ECO:0007669"/>
    <property type="project" value="UniProtKB-ARBA"/>
</dbReference>
<evidence type="ECO:0000313" key="10">
    <source>
        <dbReference type="EMBL" id="CAF3527047.1"/>
    </source>
</evidence>
<dbReference type="Gene3D" id="1.10.510.10">
    <property type="entry name" value="Transferase(Phosphotransferase) domain 1"/>
    <property type="match status" value="2"/>
</dbReference>
<evidence type="ECO:0000313" key="11">
    <source>
        <dbReference type="Proteomes" id="UP000663829"/>
    </source>
</evidence>
<dbReference type="OrthoDB" id="10035402at2759"/>
<dbReference type="Proteomes" id="UP000663829">
    <property type="component" value="Unassembled WGS sequence"/>
</dbReference>
<feature type="domain" description="Protein kinase" evidence="8">
    <location>
        <begin position="1445"/>
        <end position="1794"/>
    </location>
</feature>
<evidence type="ECO:0000256" key="1">
    <source>
        <dbReference type="ARBA" id="ARBA00006529"/>
    </source>
</evidence>
<feature type="compositionally biased region" description="Basic residues" evidence="7">
    <location>
        <begin position="1"/>
        <end position="12"/>
    </location>
</feature>
<dbReference type="Pfam" id="PF00069">
    <property type="entry name" value="Pkinase"/>
    <property type="match status" value="1"/>
</dbReference>
<sequence length="1799" mass="208598">MPKAKKTNKHLSPRPSFTPINLETSSATTTYTVPTKRLTGTYRPSFSQANHFRRRLFPYKKDGLDLGIEVLTSDIDDTYSTTSKTEQQQQDEPASPSINLNNLQNPLAAVKKDEDRQWRQKSHQQKHKDDNEGKYYQLKSKSKNTKDNERQMRRISLGNERRWDLSNRIERYKNNMVQQTNSLDVYDIKENAEKRKQYFNEIWYELQVYIHGINTLDKQGIEKEKQRIDSERQQGLDEFFHAFLKYEFKHNHLDTKSLPRTTVRKHLSDEHLHHCSDVDHQLKFLFIKWEKILYLFPSTAELELYDNRFNSKTHHGKIFYEKLAVFQAWYNLHSEINRLIIVLGRIMSCSQCNLWPHVECSAAPKLHENSTLFASRPPTPTSFASASLDNHSYRDVSPEEKSPSSSHPPPFHLQPHSSNFHSPIPIGSAILPPTPGSYLLNNPPSSAFYRQQLSTLSNVSAVSYTSTSSTSLSFSTPPSASILHSRRQRISSSHSVELTQSSSLTDYYYRYMADQLTHARVELIASIFQTKHGSLLQRLHYTFRKQQPSSKTTENSSSTSDTTAALSIMTPFGDTIKQNTWQQLLMPSLAFSMSTNQNNKLFSNDYMLNAKPEKLMNEFFILNRQLRRKQDKKQTTNLTTAIINVDKRTQNVTNIMGRLERTPTITTSTFQPASAPTLVQKMLANDRTVIKRQNYFLDYLNSSLYAHLPGSALFPDPCSFLNNIQYTSISSQLSRDEISIIIKLIQICYRLHSHVWLDYDKFHDYTEIFHLPTLYPQYIFLAFIPFDLMFSWHQYHNDRKFDITNRQPTTGAILLLIDECKILIHSSVLIRQYFMTMIHDILEKPELAQLEQEIVKFDQHIIATIHEFVKYVEKYVEITLKSNLFSSIVCMLKDQWKYIKRYATVLNEEEYVGEKFLLMWSQFISKFKDYIQIFHPSSPMDLPVDMPVEFIRKKINKKYNKKLTMAILRETKQIYDDCAMTLNIYLQKPICKRFLTILKTARFERIKYEPFDESIKPNDKNSHSKCLLFASSEYFEDNQSKIQLFKTLSSSFRLESTIESATPVSTTTKLSDEQQQLNESLQSKNRSSVYILCVPVPDELAGEWRGVEHTVSTFFNVFLTSIKPLYLNWKTTSMFLLTQQTQQLDEFLKMFHTKLENLHLSQNDLLQLDRTQQQKRSCFEKIDHAMYELNHAVLNLSENICTDIDQFELLLENLTKEKSDDEKRDIYRTFLHTEERLFAFAMDVVRETSYFASQLDQNSVILQAQRQINLASNWLKFVYKKSTGQGNTLPVWSMPGITFLKHACDINYSKHIDEQTFGRFYQNMQNAIVYLLGDHHHGDGGGYHSSLSHVSSTFPTANIIDGNDKHENPFKTSAPPRKNSLPKAKKTRAPLTIVEKLDNMDRTIDRKRLNDGLIGQIKQADNRSRMSLIPAKVQEDLARLKIRNWHKLSLLARGQFATSYMCRTDTGEVLCYKQYRIQPNDAQAIGKVLEQLIPLVHIQHENLIRYRGIALDQDHILFFMEYCSFGTVAQLLIGSKVESSAATATVPTKDGRTRSSTSTVTTTSDSDLNIAITPTHRRLPYNENPNNVKLTCSIAEDDINSKLIDDGIYSTQNGYAFLDEKLVQIYVKQLLSALSCLHDQGIIHRDIRCVNIFLTDTTKRHIKLGDLNFVYDFKFMKRNQHQQMSDVEEVISMRESIAFMSPETITQNETTTKSDIWSLGCTLIHMLTGRIPWSNYTVASNVYYLNVKYRIAYGDKPQIPGHLSENCVDFLEKCFIHDPNKRPSCSELEKHPFVTEAKE</sequence>
<dbReference type="GO" id="GO:0004713">
    <property type="term" value="F:protein tyrosine kinase activity"/>
    <property type="evidence" value="ECO:0007669"/>
    <property type="project" value="InterPro"/>
</dbReference>
<evidence type="ECO:0000313" key="9">
    <source>
        <dbReference type="EMBL" id="CAF0747969.1"/>
    </source>
</evidence>
<keyword evidence="3" id="KW-0808">Transferase</keyword>